<dbReference type="Gene3D" id="6.10.280.150">
    <property type="match status" value="2"/>
</dbReference>
<dbReference type="GO" id="GO:0030036">
    <property type="term" value="P:actin cytoskeleton organization"/>
    <property type="evidence" value="ECO:0007669"/>
    <property type="project" value="UniProtKB-UniRule"/>
</dbReference>
<feature type="compositionally biased region" description="Basic and acidic residues" evidence="3">
    <location>
        <begin position="877"/>
        <end position="889"/>
    </location>
</feature>
<accession>A0AAE2BVD1</accession>
<comment type="subcellular location">
    <subcellularLocation>
        <location evidence="2">Cytoplasm</location>
        <location evidence="2">Cytoskeleton</location>
    </subcellularLocation>
</comment>
<dbReference type="Gene3D" id="1.20.5.340">
    <property type="match status" value="1"/>
</dbReference>
<comment type="caution">
    <text evidence="4">The sequence shown here is derived from an EMBL/GenBank/DDBJ whole genome shotgun (WGS) entry which is preliminary data.</text>
</comment>
<sequence length="1121" mass="123079">MPLVRVEVRNEYGLGAPEMYREGDTEEPDEILQGVAVAGLVGVLRQLGDLADFAAEVFHGLQEEVVITSSRSHKLTSRVQRIEAALSPLEKAVLAQRTHLHFAYTAGSSWHARLQCEKNLLVCSDLPQFILDSYEDCCGPPRLDLLDRFDPGGPGSCLKRYSDPTFFKRAASGEAGTPKVSKANQGYKIKKRRSWSRNVDVSRRASFSYQTCSTKFTQLNVGGHTSPSQKISPCDAAIRSDLSEHSYLDLRNGPGRIGGDFHGIYSVQPKEQESREFIASHGKRHDRDCLDYNFLKEKVSDAHNDAQINLTQEQGGCTSYSANWDEKPATLQDGDYDSMTQEDDNDKNLESFHLKLDLETLSDDAVNMEKPDGQISDEALPTSESGDIHLDSFESETDHFTDALNSIDPESETDSDCIRKPEIDECTKLEDKAAEDGLPEMIKHNLDCQNSNPESNIWANNSIITGGCEHNPVSVSPKPPSAACYSISRVATRDESNSRSPVDEALLQSVQMAEELSNPGSQQSIDSSLNGDTNDGKNVASVSCAVSSNLRENRSAMPVFGDKRSRLESQKPAPETSNVASVTIWTNGGLLGLQPSKPPDFSVLNALPQDPLFKKDGQISSSTQYLIISDKDRASPVKTESSQNIEECLDMDGSTCQEKQESGISSKKASWKISPADLGIRVGKRSDSFSPNNFSSSKASVTASGIVLPVNPESLAARKLQEVTKSSSRMFELSNKLLKPGGDEKSGHTSYQNANALRQRNHQNFAHQAFTGRTRDPFGGESQIPSPPSSPPLAHMKISFQPIDGFETSRLKLKFPYGNTNDESSRDVFPLFQLVPEVSITQHNIGSDSEDDTFHGSSPSLSDDCHSHQSESNSEQWESRKSPSTKDTDLYGSLGRISLTESSTVMGSGTTSHGDFHDNFGSQFPFAENSMQGSYSFHSVDLQSMETLNRSLREELRNDANSKDPAEPDAATTPDPPPLPPIEWCGMKPQLDVTQDRCKVMPRGTKYACDVTQSASIITQQPKPAPFNQVQGFETTNEQQRKRSNGLREAKQGKSMDEKEDFLQQIRTKAFNLRPTVTARSTVPLGESPNIQVTAILKKANAIRQAVGSDDGEDDGNWSDT</sequence>
<reference evidence="4" key="2">
    <citation type="journal article" date="2024" name="Plant">
        <title>Genomic evolution and insights into agronomic trait innovations of Sesamum species.</title>
        <authorList>
            <person name="Miao H."/>
            <person name="Wang L."/>
            <person name="Qu L."/>
            <person name="Liu H."/>
            <person name="Sun Y."/>
            <person name="Le M."/>
            <person name="Wang Q."/>
            <person name="Wei S."/>
            <person name="Zheng Y."/>
            <person name="Lin W."/>
            <person name="Duan Y."/>
            <person name="Cao H."/>
            <person name="Xiong S."/>
            <person name="Wang X."/>
            <person name="Wei L."/>
            <person name="Li C."/>
            <person name="Ma Q."/>
            <person name="Ju M."/>
            <person name="Zhao R."/>
            <person name="Li G."/>
            <person name="Mu C."/>
            <person name="Tian Q."/>
            <person name="Mei H."/>
            <person name="Zhang T."/>
            <person name="Gao T."/>
            <person name="Zhang H."/>
        </authorList>
    </citation>
    <scope>NUCLEOTIDE SEQUENCE</scope>
    <source>
        <strain evidence="4">K16</strain>
    </source>
</reference>
<dbReference type="PANTHER" id="PTHR12902:SF33">
    <property type="entry name" value="PROTEIN SCAR3"/>
    <property type="match status" value="1"/>
</dbReference>
<dbReference type="GO" id="GO:2000601">
    <property type="term" value="P:positive regulation of Arp2/3 complex-mediated actin nucleation"/>
    <property type="evidence" value="ECO:0007669"/>
    <property type="project" value="TreeGrafter"/>
</dbReference>
<dbReference type="AlphaFoldDB" id="A0AAE2BVD1"/>
<evidence type="ECO:0000256" key="2">
    <source>
        <dbReference type="RuleBase" id="RU367034"/>
    </source>
</evidence>
<dbReference type="GO" id="GO:0005856">
    <property type="term" value="C:cytoskeleton"/>
    <property type="evidence" value="ECO:0007669"/>
    <property type="project" value="UniProtKB-SubCell"/>
</dbReference>
<keyword evidence="2" id="KW-0963">Cytoplasm</keyword>
<dbReference type="GO" id="GO:0071933">
    <property type="term" value="F:Arp2/3 complex binding"/>
    <property type="evidence" value="ECO:0007669"/>
    <property type="project" value="TreeGrafter"/>
</dbReference>
<evidence type="ECO:0000313" key="5">
    <source>
        <dbReference type="Proteomes" id="UP001289374"/>
    </source>
</evidence>
<gene>
    <name evidence="4" type="ORF">Sango_1398200</name>
</gene>
<feature type="compositionally biased region" description="Basic and acidic residues" evidence="3">
    <location>
        <begin position="1046"/>
        <end position="1057"/>
    </location>
</feature>
<feature type="region of interest" description="Disordered" evidence="3">
    <location>
        <begin position="957"/>
        <end position="981"/>
    </location>
</feature>
<dbReference type="EMBL" id="JACGWL010000007">
    <property type="protein sequence ID" value="KAK4399227.1"/>
    <property type="molecule type" value="Genomic_DNA"/>
</dbReference>
<evidence type="ECO:0000313" key="4">
    <source>
        <dbReference type="EMBL" id="KAK4399227.1"/>
    </source>
</evidence>
<feature type="region of interest" description="Disordered" evidence="3">
    <location>
        <begin position="1034"/>
        <end position="1058"/>
    </location>
</feature>
<feature type="compositionally biased region" description="Polar residues" evidence="3">
    <location>
        <begin position="518"/>
        <end position="533"/>
    </location>
</feature>
<protein>
    <recommendedName>
        <fullName evidence="2">Protein SCAR</fullName>
    </recommendedName>
    <alternativeName>
        <fullName evidence="2">Protein WAVE</fullName>
    </alternativeName>
</protein>
<dbReference type="GO" id="GO:0003779">
    <property type="term" value="F:actin binding"/>
    <property type="evidence" value="ECO:0007669"/>
    <property type="project" value="UniProtKB-UniRule"/>
</dbReference>
<evidence type="ECO:0000256" key="3">
    <source>
        <dbReference type="SAM" id="MobiDB-lite"/>
    </source>
</evidence>
<reference evidence="4" key="1">
    <citation type="submission" date="2020-06" db="EMBL/GenBank/DDBJ databases">
        <authorList>
            <person name="Li T."/>
            <person name="Hu X."/>
            <person name="Zhang T."/>
            <person name="Song X."/>
            <person name="Zhang H."/>
            <person name="Dai N."/>
            <person name="Sheng W."/>
            <person name="Hou X."/>
            <person name="Wei L."/>
        </authorList>
    </citation>
    <scope>NUCLEOTIDE SEQUENCE</scope>
    <source>
        <strain evidence="4">K16</strain>
        <tissue evidence="4">Leaf</tissue>
    </source>
</reference>
<organism evidence="4 5">
    <name type="scientific">Sesamum angolense</name>
    <dbReference type="NCBI Taxonomy" id="2727404"/>
    <lineage>
        <taxon>Eukaryota</taxon>
        <taxon>Viridiplantae</taxon>
        <taxon>Streptophyta</taxon>
        <taxon>Embryophyta</taxon>
        <taxon>Tracheophyta</taxon>
        <taxon>Spermatophyta</taxon>
        <taxon>Magnoliopsida</taxon>
        <taxon>eudicotyledons</taxon>
        <taxon>Gunneridae</taxon>
        <taxon>Pentapetalae</taxon>
        <taxon>asterids</taxon>
        <taxon>lamiids</taxon>
        <taxon>Lamiales</taxon>
        <taxon>Pedaliaceae</taxon>
        <taxon>Sesamum</taxon>
    </lineage>
</organism>
<dbReference type="GO" id="GO:0034237">
    <property type="term" value="F:protein kinase A regulatory subunit binding"/>
    <property type="evidence" value="ECO:0007669"/>
    <property type="project" value="TreeGrafter"/>
</dbReference>
<feature type="compositionally biased region" description="Basic and acidic residues" evidence="3">
    <location>
        <begin position="957"/>
        <end position="966"/>
    </location>
</feature>
<keyword evidence="2" id="KW-0009">Actin-binding</keyword>
<proteinExistence type="inferred from homology"/>
<feature type="region of interest" description="Disordered" evidence="3">
    <location>
        <begin position="772"/>
        <end position="796"/>
    </location>
</feature>
<keyword evidence="5" id="KW-1185">Reference proteome</keyword>
<keyword evidence="2" id="KW-0206">Cytoskeleton</keyword>
<evidence type="ECO:0000256" key="1">
    <source>
        <dbReference type="ARBA" id="ARBA00006993"/>
    </source>
</evidence>
<feature type="region of interest" description="Disordered" evidence="3">
    <location>
        <begin position="555"/>
        <end position="575"/>
    </location>
</feature>
<dbReference type="InterPro" id="IPR028288">
    <property type="entry name" value="SCAR/WAVE_fam"/>
</dbReference>
<comment type="function">
    <text evidence="2">Involved in regulation of actin and microtubule organization. Part of a WAVE complex that activates the Arp2/3 complex.</text>
</comment>
<dbReference type="PANTHER" id="PTHR12902">
    <property type="entry name" value="WASP-1"/>
    <property type="match status" value="1"/>
</dbReference>
<feature type="region of interest" description="Disordered" evidence="3">
    <location>
        <begin position="844"/>
        <end position="892"/>
    </location>
</feature>
<feature type="region of interest" description="Disordered" evidence="3">
    <location>
        <begin position="514"/>
        <end position="536"/>
    </location>
</feature>
<dbReference type="Proteomes" id="UP001289374">
    <property type="component" value="Unassembled WGS sequence"/>
</dbReference>
<name>A0AAE2BVD1_9LAMI</name>
<comment type="similarity">
    <text evidence="1 2">Belongs to the SCAR/WAVE family.</text>
</comment>